<evidence type="ECO:0000256" key="1">
    <source>
        <dbReference type="ARBA" id="ARBA00004651"/>
    </source>
</evidence>
<feature type="transmembrane region" description="Helical" evidence="7">
    <location>
        <begin position="135"/>
        <end position="154"/>
    </location>
</feature>
<keyword evidence="9" id="KW-0762">Sugar transport</keyword>
<name>A0A4R6KCZ1_9ACTN</name>
<keyword evidence="2 7" id="KW-0813">Transport</keyword>
<dbReference type="OrthoDB" id="9810086at2"/>
<dbReference type="SUPFAM" id="SSF161098">
    <property type="entry name" value="MetI-like"/>
    <property type="match status" value="1"/>
</dbReference>
<dbReference type="PANTHER" id="PTHR43744:SF9">
    <property type="entry name" value="POLYGALACTURONAN_RHAMNOGALACTURONAN TRANSPORT SYSTEM PERMEASE PROTEIN YTCP"/>
    <property type="match status" value="1"/>
</dbReference>
<evidence type="ECO:0000313" key="9">
    <source>
        <dbReference type="EMBL" id="TDO48023.1"/>
    </source>
</evidence>
<dbReference type="InterPro" id="IPR000515">
    <property type="entry name" value="MetI-like"/>
</dbReference>
<gene>
    <name evidence="9" type="ORF">EV643_108340</name>
</gene>
<evidence type="ECO:0000256" key="7">
    <source>
        <dbReference type="RuleBase" id="RU363032"/>
    </source>
</evidence>
<keyword evidence="5 7" id="KW-1133">Transmembrane helix</keyword>
<reference evidence="9 10" key="1">
    <citation type="submission" date="2019-03" db="EMBL/GenBank/DDBJ databases">
        <title>Genomic Encyclopedia of Type Strains, Phase III (KMG-III): the genomes of soil and plant-associated and newly described type strains.</title>
        <authorList>
            <person name="Whitman W."/>
        </authorList>
    </citation>
    <scope>NUCLEOTIDE SEQUENCE [LARGE SCALE GENOMIC DNA]</scope>
    <source>
        <strain evidence="9 10">VKM Ac-2527</strain>
    </source>
</reference>
<feature type="domain" description="ABC transmembrane type-1" evidence="8">
    <location>
        <begin position="99"/>
        <end position="301"/>
    </location>
</feature>
<protein>
    <submittedName>
        <fullName evidence="9">Multiple sugar transport system permease protein/putative aldouronate transport system permease protein</fullName>
    </submittedName>
</protein>
<dbReference type="PANTHER" id="PTHR43744">
    <property type="entry name" value="ABC TRANSPORTER PERMEASE PROTEIN MG189-RELATED-RELATED"/>
    <property type="match status" value="1"/>
</dbReference>
<comment type="caution">
    <text evidence="9">The sequence shown here is derived from an EMBL/GenBank/DDBJ whole genome shotgun (WGS) entry which is preliminary data.</text>
</comment>
<dbReference type="GO" id="GO:0005886">
    <property type="term" value="C:plasma membrane"/>
    <property type="evidence" value="ECO:0007669"/>
    <property type="project" value="UniProtKB-SubCell"/>
</dbReference>
<comment type="subcellular location">
    <subcellularLocation>
        <location evidence="1 7">Cell membrane</location>
        <topology evidence="1 7">Multi-pass membrane protein</topology>
    </subcellularLocation>
</comment>
<evidence type="ECO:0000313" key="10">
    <source>
        <dbReference type="Proteomes" id="UP000295388"/>
    </source>
</evidence>
<dbReference type="Gene3D" id="1.10.3720.10">
    <property type="entry name" value="MetI-like"/>
    <property type="match status" value="1"/>
</dbReference>
<accession>A0A4R6KCZ1</accession>
<keyword evidence="10" id="KW-1185">Reference proteome</keyword>
<dbReference type="GO" id="GO:0055085">
    <property type="term" value="P:transmembrane transport"/>
    <property type="evidence" value="ECO:0007669"/>
    <property type="project" value="InterPro"/>
</dbReference>
<dbReference type="EMBL" id="SNWQ01000008">
    <property type="protein sequence ID" value="TDO48023.1"/>
    <property type="molecule type" value="Genomic_DNA"/>
</dbReference>
<evidence type="ECO:0000256" key="4">
    <source>
        <dbReference type="ARBA" id="ARBA00022692"/>
    </source>
</evidence>
<comment type="similarity">
    <text evidence="7">Belongs to the binding-protein-dependent transport system permease family.</text>
</comment>
<evidence type="ECO:0000256" key="5">
    <source>
        <dbReference type="ARBA" id="ARBA00022989"/>
    </source>
</evidence>
<feature type="transmembrane region" description="Helical" evidence="7">
    <location>
        <begin position="282"/>
        <end position="301"/>
    </location>
</feature>
<feature type="transmembrane region" description="Helical" evidence="7">
    <location>
        <begin position="218"/>
        <end position="242"/>
    </location>
</feature>
<dbReference type="Pfam" id="PF00528">
    <property type="entry name" value="BPD_transp_1"/>
    <property type="match status" value="1"/>
</dbReference>
<dbReference type="RefSeq" id="WP_133801442.1">
    <property type="nucleotide sequence ID" value="NZ_SNWQ01000008.1"/>
</dbReference>
<evidence type="ECO:0000259" key="8">
    <source>
        <dbReference type="PROSITE" id="PS50928"/>
    </source>
</evidence>
<evidence type="ECO:0000256" key="3">
    <source>
        <dbReference type="ARBA" id="ARBA00022475"/>
    </source>
</evidence>
<sequence>MTTKALTFAVGRRDAPAGSPRLRTVNGVAPPSIPMRALKGVVLLACCTVVVLPIVSVVSTSLADQRQITTAGGFVLWPDNPSLNAYRAIFAGGVVTRALTVSLGITVVGALLSLAVTAGLAYSLTRPRTFAHKPLLMMVLLTLLFSPGIIPSYLTVRQLGLLDSYWSLILPVLVNGFNVIVMRAFFMDLPQDLLDSARIDGAGEFQTLTRIVLPLSKAVLAVVGLFYAVAYWNSFFSALLYINDTAKWPLQLVLRTYVVDNAVLSADQLNLVGEAPPPQQSLQMAILVISLVPILLVYPLLQRHFAKGLLIGAVKG</sequence>
<dbReference type="PROSITE" id="PS50928">
    <property type="entry name" value="ABC_TM1"/>
    <property type="match status" value="1"/>
</dbReference>
<keyword evidence="4 7" id="KW-0812">Transmembrane</keyword>
<dbReference type="AlphaFoldDB" id="A0A4R6KCZ1"/>
<proteinExistence type="inferred from homology"/>
<feature type="transmembrane region" description="Helical" evidence="7">
    <location>
        <begin position="101"/>
        <end position="123"/>
    </location>
</feature>
<dbReference type="Proteomes" id="UP000295388">
    <property type="component" value="Unassembled WGS sequence"/>
</dbReference>
<organism evidence="9 10">
    <name type="scientific">Kribbella caucasensis</name>
    <dbReference type="NCBI Taxonomy" id="2512215"/>
    <lineage>
        <taxon>Bacteria</taxon>
        <taxon>Bacillati</taxon>
        <taxon>Actinomycetota</taxon>
        <taxon>Actinomycetes</taxon>
        <taxon>Propionibacteriales</taxon>
        <taxon>Kribbellaceae</taxon>
        <taxon>Kribbella</taxon>
    </lineage>
</organism>
<keyword evidence="3" id="KW-1003">Cell membrane</keyword>
<evidence type="ECO:0000256" key="2">
    <source>
        <dbReference type="ARBA" id="ARBA00022448"/>
    </source>
</evidence>
<feature type="transmembrane region" description="Helical" evidence="7">
    <location>
        <begin position="41"/>
        <end position="63"/>
    </location>
</feature>
<feature type="transmembrane region" description="Helical" evidence="7">
    <location>
        <begin position="166"/>
        <end position="186"/>
    </location>
</feature>
<keyword evidence="6 7" id="KW-0472">Membrane</keyword>
<evidence type="ECO:0000256" key="6">
    <source>
        <dbReference type="ARBA" id="ARBA00023136"/>
    </source>
</evidence>
<dbReference type="InterPro" id="IPR035906">
    <property type="entry name" value="MetI-like_sf"/>
</dbReference>
<dbReference type="CDD" id="cd06261">
    <property type="entry name" value="TM_PBP2"/>
    <property type="match status" value="1"/>
</dbReference>